<dbReference type="PANTHER" id="PTHR34512:SF30">
    <property type="entry name" value="OUTER MEMBRANE PROTEIN ASSEMBLY FACTOR BAMB"/>
    <property type="match status" value="1"/>
</dbReference>
<dbReference type="Pfam" id="PF13360">
    <property type="entry name" value="PQQ_2"/>
    <property type="match status" value="2"/>
</dbReference>
<evidence type="ECO:0000313" key="5">
    <source>
        <dbReference type="Proteomes" id="UP000186547"/>
    </source>
</evidence>
<dbReference type="KEGG" id="hlc:CHINAEXTREME15885"/>
<gene>
    <name evidence="4" type="ORF">CHINAEXTREME_15885</name>
</gene>
<dbReference type="PANTHER" id="PTHR34512">
    <property type="entry name" value="CELL SURFACE PROTEIN"/>
    <property type="match status" value="1"/>
</dbReference>
<organism evidence="4 5">
    <name type="scientific">Natronobacterium lacisalsi AJ5</name>
    <dbReference type="NCBI Taxonomy" id="358396"/>
    <lineage>
        <taxon>Archaea</taxon>
        <taxon>Methanobacteriati</taxon>
        <taxon>Methanobacteriota</taxon>
        <taxon>Stenosarchaea group</taxon>
        <taxon>Halobacteria</taxon>
        <taxon>Halobacteriales</taxon>
        <taxon>Natrialbaceae</taxon>
        <taxon>Natronobacterium</taxon>
    </lineage>
</organism>
<dbReference type="Gene3D" id="2.40.10.480">
    <property type="match status" value="3"/>
</dbReference>
<evidence type="ECO:0000313" key="4">
    <source>
        <dbReference type="EMBL" id="APX00117.1"/>
    </source>
</evidence>
<protein>
    <submittedName>
        <fullName evidence="4">Pyrrolo-quinoline quinone</fullName>
    </submittedName>
</protein>
<dbReference type="InterPro" id="IPR011047">
    <property type="entry name" value="Quinoprotein_ADH-like_sf"/>
</dbReference>
<keyword evidence="2" id="KW-1133">Transmembrane helix</keyword>
<dbReference type="AlphaFoldDB" id="A0A1P8LWD5"/>
<name>A0A1P8LWD5_NATLA</name>
<evidence type="ECO:0000256" key="1">
    <source>
        <dbReference type="SAM" id="MobiDB-lite"/>
    </source>
</evidence>
<dbReference type="InterPro" id="IPR018391">
    <property type="entry name" value="PQQ_b-propeller_rpt"/>
</dbReference>
<evidence type="ECO:0000256" key="2">
    <source>
        <dbReference type="SAM" id="Phobius"/>
    </source>
</evidence>
<feature type="domain" description="Pyrrolo-quinoline quinone repeat" evidence="3">
    <location>
        <begin position="2"/>
        <end position="68"/>
    </location>
</feature>
<keyword evidence="2" id="KW-0472">Membrane</keyword>
<dbReference type="Gene3D" id="2.130.10.10">
    <property type="entry name" value="YVTN repeat-like/Quinoprotein amine dehydrogenase"/>
    <property type="match status" value="1"/>
</dbReference>
<dbReference type="SUPFAM" id="SSF50998">
    <property type="entry name" value="Quinoprotein alcohol dehydrogenase-like"/>
    <property type="match status" value="1"/>
</dbReference>
<accession>A0A1P8LWD5</accession>
<feature type="region of interest" description="Disordered" evidence="1">
    <location>
        <begin position="329"/>
        <end position="391"/>
    </location>
</feature>
<evidence type="ECO:0000259" key="3">
    <source>
        <dbReference type="Pfam" id="PF13360"/>
    </source>
</evidence>
<dbReference type="InterPro" id="IPR015943">
    <property type="entry name" value="WD40/YVTN_repeat-like_dom_sf"/>
</dbReference>
<reference evidence="4 5" key="1">
    <citation type="journal article" date="2011" name="J. Bacteriol.">
        <title>Genome sequence of Halobiforma lacisalsi AJ5, an extremely halophilic archaeon which harbors a bop gene.</title>
        <authorList>
            <person name="Jiang X."/>
            <person name="Wang S."/>
            <person name="Cheng H."/>
            <person name="Huo Y."/>
            <person name="Zhang X."/>
            <person name="Zhu X."/>
            <person name="Han X."/>
            <person name="Ni P."/>
            <person name="Wu M."/>
        </authorList>
    </citation>
    <scope>NUCLEOTIDE SEQUENCE [LARGE SCALE GENOMIC DNA]</scope>
    <source>
        <strain evidence="4 5">AJ5</strain>
    </source>
</reference>
<keyword evidence="2" id="KW-0812">Transmembrane</keyword>
<feature type="transmembrane region" description="Helical" evidence="2">
    <location>
        <begin position="402"/>
        <end position="421"/>
    </location>
</feature>
<feature type="compositionally biased region" description="Low complexity" evidence="1">
    <location>
        <begin position="333"/>
        <end position="362"/>
    </location>
</feature>
<dbReference type="Proteomes" id="UP000186547">
    <property type="component" value="Chromosome"/>
</dbReference>
<feature type="compositionally biased region" description="Low complexity" evidence="1">
    <location>
        <begin position="370"/>
        <end position="380"/>
    </location>
</feature>
<feature type="domain" description="Pyrrolo-quinoline quinone repeat" evidence="3">
    <location>
        <begin position="113"/>
        <end position="259"/>
    </location>
</feature>
<proteinExistence type="predicted"/>
<sequence length="424" mass="44807">MWRFDEFPDFPSGPAVADGMVYFGTFGGEVLGVEASSGQERWRTRLSEELGDIPDDVPTPAVADGSVYLGSKSGQVFSLDTTTGKVDWKRNAGSEITTPVEVSDGRVYAVANGVTAMDAESGDEIWEFSEDYFFDSGLAVVDGTVYVGSTGGTMYALNSDDGSVVWKSDVGDEVRAPPAVADGTVYIGTDAGDLFALDTADGSPRWTTNLDQELYTSPAVSEELVFAGGETGSGFYAIDRSSGSVEWEAKISEKRNNVRASPAVADGVVFITDGDLRAIDIESGEDIWRYPRGDFISSPPAVVDGAVLVGNWDASMYAISNEQLKERITELQPPSSEDSSSSPSEDTSSSTSGDTSSSSSSSETERSSESSEPSTSATEEPVQRGFLSNGNDEQFGMLSDPFLLTVGGFALSVIGVLHSMIGGK</sequence>
<dbReference type="InterPro" id="IPR002372">
    <property type="entry name" value="PQQ_rpt_dom"/>
</dbReference>
<dbReference type="EMBL" id="CP019285">
    <property type="protein sequence ID" value="APX00117.1"/>
    <property type="molecule type" value="Genomic_DNA"/>
</dbReference>
<dbReference type="SMART" id="SM00564">
    <property type="entry name" value="PQQ"/>
    <property type="match status" value="8"/>
</dbReference>